<evidence type="ECO:0000259" key="5">
    <source>
        <dbReference type="Pfam" id="PF06978"/>
    </source>
</evidence>
<feature type="region of interest" description="Disordered" evidence="4">
    <location>
        <begin position="536"/>
        <end position="559"/>
    </location>
</feature>
<dbReference type="GO" id="GO:0001682">
    <property type="term" value="P:tRNA 5'-leader removal"/>
    <property type="evidence" value="ECO:0007669"/>
    <property type="project" value="InterPro"/>
</dbReference>
<evidence type="ECO:0000256" key="3">
    <source>
        <dbReference type="ARBA" id="ARBA00023242"/>
    </source>
</evidence>
<dbReference type="Pfam" id="PF08170">
    <property type="entry name" value="POPLD"/>
    <property type="match status" value="1"/>
</dbReference>
<dbReference type="Pfam" id="PF22770">
    <property type="entry name" value="POP1_C"/>
    <property type="match status" value="1"/>
</dbReference>
<accession>A0A9P4IZ30</accession>
<organism evidence="8 9">
    <name type="scientific">Myriangium duriaei CBS 260.36</name>
    <dbReference type="NCBI Taxonomy" id="1168546"/>
    <lineage>
        <taxon>Eukaryota</taxon>
        <taxon>Fungi</taxon>
        <taxon>Dikarya</taxon>
        <taxon>Ascomycota</taxon>
        <taxon>Pezizomycotina</taxon>
        <taxon>Dothideomycetes</taxon>
        <taxon>Dothideomycetidae</taxon>
        <taxon>Myriangiales</taxon>
        <taxon>Myriangiaceae</taxon>
        <taxon>Myriangium</taxon>
    </lineage>
</organism>
<dbReference type="InterPro" id="IPR012590">
    <property type="entry name" value="POPLD_dom"/>
</dbReference>
<feature type="region of interest" description="Disordered" evidence="4">
    <location>
        <begin position="1"/>
        <end position="88"/>
    </location>
</feature>
<keyword evidence="3" id="KW-0539">Nucleus</keyword>
<dbReference type="OrthoDB" id="442863at2759"/>
<dbReference type="InterPro" id="IPR009723">
    <property type="entry name" value="Pop1_N"/>
</dbReference>
<sequence length="906" mass="100736">MSYQDSAQKPKDKLTAHAGQKRKDAPTNLGGSSTKRPKPGNDKKLQQQQQQPKKAGNSPAGAHGKHAQTAKQKRQQSTRDARTLVTQTTSKAFKNGELDVDRFVKAREFEIRALQEGLERSKLGRNRRAFQQVPKDMRRRAGAWDVKKLPKHRRGRAAREIAEDNTPTGKARRKKLTRNLRLRLETVKKLRALGARGKAAKAKAKEEKVEKARSTGTVVATRDAKVKKNTLRQPGPVKAKFRKRQIHKTWLPTHMFHAKRAHMSPAMEPVWRFAMPLTPTLKSYRPTHRAATERGAIAWDVSYMATISLDGVEASLLGLLKGLHAELPSGQHARLWKNGVRSWHGWLFMREDRTRAICPATVIWRAEPDSTSAMLARDTLAKPVKRSIFVRAHPSAFHQLWEEVIRLCKVQKPQVAAEDRRYDIGSIEVAGPGSTEALQAVLWPSQDSDGQIMDDVGRSWQSLRGLDTPASLPPNATLAFKISDPRLHHPPRTVELPSDQQTVLKGIFALDTRDQTAPQAIFDSVARRGAIAAMQSQKAINRRKGQSTPGEYPTPQSTDPSIPVLLFASSIGSTVVNNSARKSKAISWTVLLPWKAVLPVWHSLMYYPLSTGGQPRFGGLEQHRQLAFENGQPWWPGDFAGTKAGNEWIERETDSRKKAWERRPRSRRVAFETLDLGAEKKGELGEGWAMPFGLLLADEPADEEPANDTTQPSENIEKEMQHISSAQALALLHAPKDLSNNTISTGLFTVRITFLGRGTPKPCARIYTLPSTPDDKQKWTALLPAQYLPPGARPQPRRRDKSNLPTSRGKEVDIAALAKELLSGPPEEDENCPACPGKEDLIGFVTSGAFNLREGKGTAVGSLGVSKVRSYWSREAGNLKGEKMRKVCVVRNAGERVGRLAIWELA</sequence>
<dbReference type="EMBL" id="ML996091">
    <property type="protein sequence ID" value="KAF2149464.1"/>
    <property type="molecule type" value="Genomic_DNA"/>
</dbReference>
<proteinExistence type="predicted"/>
<dbReference type="PANTHER" id="PTHR22731">
    <property type="entry name" value="RIBONUCLEASES P/MRP PROTEIN SUBUNIT POP1"/>
    <property type="match status" value="1"/>
</dbReference>
<evidence type="ECO:0008006" key="10">
    <source>
        <dbReference type="Google" id="ProtNLM"/>
    </source>
</evidence>
<dbReference type="Pfam" id="PF06978">
    <property type="entry name" value="POP1_N"/>
    <property type="match status" value="1"/>
</dbReference>
<protein>
    <recommendedName>
        <fullName evidence="10">POPLD-domain-containing protein</fullName>
    </recommendedName>
</protein>
<dbReference type="Proteomes" id="UP000799439">
    <property type="component" value="Unassembled WGS sequence"/>
</dbReference>
<keyword evidence="9" id="KW-1185">Reference proteome</keyword>
<feature type="compositionally biased region" description="Basic and acidic residues" evidence="4">
    <location>
        <begin position="8"/>
        <end position="25"/>
    </location>
</feature>
<feature type="domain" description="POP1 C-terminal" evidence="7">
    <location>
        <begin position="747"/>
        <end position="904"/>
    </location>
</feature>
<reference evidence="8" key="1">
    <citation type="journal article" date="2020" name="Stud. Mycol.">
        <title>101 Dothideomycetes genomes: a test case for predicting lifestyles and emergence of pathogens.</title>
        <authorList>
            <person name="Haridas S."/>
            <person name="Albert R."/>
            <person name="Binder M."/>
            <person name="Bloem J."/>
            <person name="Labutti K."/>
            <person name="Salamov A."/>
            <person name="Andreopoulos B."/>
            <person name="Baker S."/>
            <person name="Barry K."/>
            <person name="Bills G."/>
            <person name="Bluhm B."/>
            <person name="Cannon C."/>
            <person name="Castanera R."/>
            <person name="Culley D."/>
            <person name="Daum C."/>
            <person name="Ezra D."/>
            <person name="Gonzalez J."/>
            <person name="Henrissat B."/>
            <person name="Kuo A."/>
            <person name="Liang C."/>
            <person name="Lipzen A."/>
            <person name="Lutzoni F."/>
            <person name="Magnuson J."/>
            <person name="Mondo S."/>
            <person name="Nolan M."/>
            <person name="Ohm R."/>
            <person name="Pangilinan J."/>
            <person name="Park H.-J."/>
            <person name="Ramirez L."/>
            <person name="Alfaro M."/>
            <person name="Sun H."/>
            <person name="Tritt A."/>
            <person name="Yoshinaga Y."/>
            <person name="Zwiers L.-H."/>
            <person name="Turgeon B."/>
            <person name="Goodwin S."/>
            <person name="Spatafora J."/>
            <person name="Crous P."/>
            <person name="Grigoriev I."/>
        </authorList>
    </citation>
    <scope>NUCLEOTIDE SEQUENCE</scope>
    <source>
        <strain evidence="8">CBS 260.36</strain>
    </source>
</reference>
<feature type="region of interest" description="Disordered" evidence="4">
    <location>
        <begin position="786"/>
        <end position="809"/>
    </location>
</feature>
<feature type="domain" description="Pop1 N-terminal" evidence="5">
    <location>
        <begin position="103"/>
        <end position="311"/>
    </location>
</feature>
<feature type="compositionally biased region" description="Basic residues" evidence="4">
    <location>
        <begin position="63"/>
        <end position="76"/>
    </location>
</feature>
<dbReference type="InterPro" id="IPR039182">
    <property type="entry name" value="Pop1"/>
</dbReference>
<evidence type="ECO:0000313" key="8">
    <source>
        <dbReference type="EMBL" id="KAF2149464.1"/>
    </source>
</evidence>
<gene>
    <name evidence="8" type="ORF">K461DRAFT_315478</name>
</gene>
<dbReference type="InterPro" id="IPR055079">
    <property type="entry name" value="POP1_C"/>
</dbReference>
<comment type="subcellular location">
    <subcellularLocation>
        <location evidence="1">Nucleus</location>
    </subcellularLocation>
</comment>
<feature type="domain" description="POPLD" evidence="6">
    <location>
        <begin position="587"/>
        <end position="688"/>
    </location>
</feature>
<dbReference type="GO" id="GO:0005655">
    <property type="term" value="C:nucleolar ribonuclease P complex"/>
    <property type="evidence" value="ECO:0007669"/>
    <property type="project" value="InterPro"/>
</dbReference>
<feature type="compositionally biased region" description="Polar residues" evidence="4">
    <location>
        <begin position="546"/>
        <end position="559"/>
    </location>
</feature>
<dbReference type="PANTHER" id="PTHR22731:SF3">
    <property type="entry name" value="RIBONUCLEASES P_MRP PROTEIN SUBUNIT POP1"/>
    <property type="match status" value="1"/>
</dbReference>
<comment type="caution">
    <text evidence="8">The sequence shown here is derived from an EMBL/GenBank/DDBJ whole genome shotgun (WGS) entry which is preliminary data.</text>
</comment>
<name>A0A9P4IZ30_9PEZI</name>
<evidence type="ECO:0000256" key="1">
    <source>
        <dbReference type="ARBA" id="ARBA00004123"/>
    </source>
</evidence>
<evidence type="ECO:0000259" key="6">
    <source>
        <dbReference type="Pfam" id="PF08170"/>
    </source>
</evidence>
<dbReference type="AlphaFoldDB" id="A0A9P4IZ30"/>
<keyword evidence="2" id="KW-0819">tRNA processing</keyword>
<evidence type="ECO:0000259" key="7">
    <source>
        <dbReference type="Pfam" id="PF22770"/>
    </source>
</evidence>
<evidence type="ECO:0000313" key="9">
    <source>
        <dbReference type="Proteomes" id="UP000799439"/>
    </source>
</evidence>
<evidence type="ECO:0000256" key="4">
    <source>
        <dbReference type="SAM" id="MobiDB-lite"/>
    </source>
</evidence>
<evidence type="ECO:0000256" key="2">
    <source>
        <dbReference type="ARBA" id="ARBA00022694"/>
    </source>
</evidence>
<dbReference type="GO" id="GO:0000172">
    <property type="term" value="C:ribonuclease MRP complex"/>
    <property type="evidence" value="ECO:0007669"/>
    <property type="project" value="InterPro"/>
</dbReference>